<feature type="binding site" evidence="4">
    <location>
        <position position="31"/>
    </location>
    <ligand>
        <name>S-methyl-5'-thioadenosine</name>
        <dbReference type="ChEBI" id="CHEBI:17509"/>
    </ligand>
</feature>
<organism evidence="7 8">
    <name type="scientific">Nonomuraea aridisoli</name>
    <dbReference type="NCBI Taxonomy" id="2070368"/>
    <lineage>
        <taxon>Bacteria</taxon>
        <taxon>Bacillati</taxon>
        <taxon>Actinomycetota</taxon>
        <taxon>Actinomycetes</taxon>
        <taxon>Streptosporangiales</taxon>
        <taxon>Streptosporangiaceae</taxon>
        <taxon>Nonomuraea</taxon>
    </lineage>
</organism>
<comment type="function">
    <text evidence="4">Catalyzes the irreversible transfer of a propylamine group from the amino donor S-adenosylmethioninamine (decarboxy-AdoMet) to putrescine (1,4-diaminobutane) to yield spermidine.</text>
</comment>
<dbReference type="InterPro" id="IPR001045">
    <property type="entry name" value="Spermi_synthase"/>
</dbReference>
<comment type="catalytic activity">
    <reaction evidence="4">
        <text>S-adenosyl 3-(methylsulfanyl)propylamine + putrescine = S-methyl-5'-thioadenosine + spermidine + H(+)</text>
        <dbReference type="Rhea" id="RHEA:12721"/>
        <dbReference type="ChEBI" id="CHEBI:15378"/>
        <dbReference type="ChEBI" id="CHEBI:17509"/>
        <dbReference type="ChEBI" id="CHEBI:57443"/>
        <dbReference type="ChEBI" id="CHEBI:57834"/>
        <dbReference type="ChEBI" id="CHEBI:326268"/>
        <dbReference type="EC" id="2.5.1.16"/>
    </reaction>
</comment>
<dbReference type="Proteomes" id="UP000249304">
    <property type="component" value="Unassembled WGS sequence"/>
</dbReference>
<feature type="binding site" evidence="4">
    <location>
        <begin position="149"/>
        <end position="150"/>
    </location>
    <ligand>
        <name>S-methyl-5'-thioadenosine</name>
        <dbReference type="ChEBI" id="CHEBI:17509"/>
    </ligand>
</feature>
<sequence length="303" mass="32915">MTKYVTETLSPGLTRTWTIHDIVYETTTAYQHVLIADTQHGRTLFCGDAGALERQSSVLSQLVYHESLMVPPLALAPALDRVLIIGSSEGVASQIALDAGAARVDHVDVDLECVRACAEHLPYGYIPGDVDAALAGQAAGGRLRLYAEDGHAFVQDRLDEGTRYDAIIIDLPDEASESDAQHNRLYELSFLTRCTELLSAGGVISTQAGCPTLWRQDSLRQALARFTTAFPSMLCYSSWEHEWAFLTGSAQAADSPLSTLLQRRLPALPYRPQTMDAVSAASATILPYHLRSAVAPSDGQEPR</sequence>
<reference evidence="7 8" key="1">
    <citation type="submission" date="2018-01" db="EMBL/GenBank/DDBJ databases">
        <title>Draft genome sequence of Nonomuraea sp. KC333.</title>
        <authorList>
            <person name="Sahin N."/>
            <person name="Saygin H."/>
            <person name="Ay H."/>
        </authorList>
    </citation>
    <scope>NUCLEOTIDE SEQUENCE [LARGE SCALE GENOMIC DNA]</scope>
    <source>
        <strain evidence="7 8">KC333</strain>
    </source>
</reference>
<dbReference type="Gene3D" id="3.40.50.150">
    <property type="entry name" value="Vaccinia Virus protein VP39"/>
    <property type="match status" value="1"/>
</dbReference>
<comment type="caution">
    <text evidence="7">The sequence shown here is derived from an EMBL/GenBank/DDBJ whole genome shotgun (WGS) entry which is preliminary data.</text>
</comment>
<evidence type="ECO:0000256" key="3">
    <source>
        <dbReference type="ARBA" id="ARBA00023115"/>
    </source>
</evidence>
<feature type="domain" description="PABS" evidence="6">
    <location>
        <begin position="2"/>
        <end position="259"/>
    </location>
</feature>
<evidence type="ECO:0000256" key="2">
    <source>
        <dbReference type="ARBA" id="ARBA00022679"/>
    </source>
</evidence>
<evidence type="ECO:0000313" key="7">
    <source>
        <dbReference type="EMBL" id="PZG18041.1"/>
    </source>
</evidence>
<evidence type="ECO:0000256" key="4">
    <source>
        <dbReference type="HAMAP-Rule" id="MF_00198"/>
    </source>
</evidence>
<dbReference type="InterPro" id="IPR029063">
    <property type="entry name" value="SAM-dependent_MTases_sf"/>
</dbReference>
<evidence type="ECO:0000259" key="6">
    <source>
        <dbReference type="PROSITE" id="PS51006"/>
    </source>
</evidence>
<keyword evidence="3 4" id="KW-0620">Polyamine biosynthesis</keyword>
<gene>
    <name evidence="4" type="primary">speE</name>
    <name evidence="7" type="ORF">C1J01_16360</name>
</gene>
<evidence type="ECO:0000256" key="1">
    <source>
        <dbReference type="ARBA" id="ARBA00007867"/>
    </source>
</evidence>
<dbReference type="OrthoDB" id="9793120at2"/>
<comment type="similarity">
    <text evidence="1 4">Belongs to the spermidine/spermine synthase family.</text>
</comment>
<feature type="binding site" evidence="4">
    <location>
        <position position="89"/>
    </location>
    <ligand>
        <name>spermidine</name>
        <dbReference type="ChEBI" id="CHEBI:57834"/>
    </ligand>
</feature>
<dbReference type="Pfam" id="PF01564">
    <property type="entry name" value="Spermine_synth"/>
    <property type="match status" value="1"/>
</dbReference>
<dbReference type="AlphaFoldDB" id="A0A2W2E6N9"/>
<evidence type="ECO:0000313" key="8">
    <source>
        <dbReference type="Proteomes" id="UP000249304"/>
    </source>
</evidence>
<comment type="pathway">
    <text evidence="4">Amine and polyamine biosynthesis; spermidine biosynthesis; spermidine from putrescine: step 1/1.</text>
</comment>
<comment type="subunit">
    <text evidence="4">Homodimer or homotetramer.</text>
</comment>
<feature type="binding site" evidence="4">
    <location>
        <position position="65"/>
    </location>
    <ligand>
        <name>spermidine</name>
        <dbReference type="ChEBI" id="CHEBI:57834"/>
    </ligand>
</feature>
<dbReference type="PROSITE" id="PS51006">
    <property type="entry name" value="PABS_2"/>
    <property type="match status" value="1"/>
</dbReference>
<proteinExistence type="inferred from homology"/>
<dbReference type="EC" id="2.5.1.16" evidence="4"/>
<comment type="caution">
    <text evidence="4">Lacks conserved residue(s) required for the propagation of feature annotation.</text>
</comment>
<dbReference type="PANTHER" id="PTHR43317">
    <property type="entry name" value="THERMOSPERMINE SYNTHASE ACAULIS5"/>
    <property type="match status" value="1"/>
</dbReference>
<keyword evidence="2 4" id="KW-0808">Transferase</keyword>
<dbReference type="HAMAP" id="MF_00198">
    <property type="entry name" value="Spermidine_synth"/>
    <property type="match status" value="1"/>
</dbReference>
<dbReference type="RefSeq" id="WP_111179835.1">
    <property type="nucleotide sequence ID" value="NZ_POUD01000058.1"/>
</dbReference>
<protein>
    <recommendedName>
        <fullName evidence="4">Polyamine aminopropyltransferase</fullName>
    </recommendedName>
    <alternativeName>
        <fullName evidence="4">Putrescine aminopropyltransferase</fullName>
        <shortName evidence="4">PAPT</shortName>
    </alternativeName>
    <alternativeName>
        <fullName evidence="4">Spermidine synthase</fullName>
        <shortName evidence="4">SPDS</shortName>
        <shortName evidence="4">SPDSY</shortName>
        <ecNumber evidence="4">2.5.1.16</ecNumber>
    </alternativeName>
</protein>
<dbReference type="EMBL" id="POUD01000058">
    <property type="protein sequence ID" value="PZG18041.1"/>
    <property type="molecule type" value="Genomic_DNA"/>
</dbReference>
<dbReference type="CDD" id="cd02440">
    <property type="entry name" value="AdoMet_MTases"/>
    <property type="match status" value="1"/>
</dbReference>
<feature type="binding site" evidence="4">
    <location>
        <position position="108"/>
    </location>
    <ligand>
        <name>S-methyl-5'-thioadenosine</name>
        <dbReference type="ChEBI" id="CHEBI:17509"/>
    </ligand>
</feature>
<dbReference type="UniPathway" id="UPA00248">
    <property type="reaction ID" value="UER00314"/>
</dbReference>
<accession>A0A2W2E6N9</accession>
<dbReference type="PANTHER" id="PTHR43317:SF1">
    <property type="entry name" value="THERMOSPERMINE SYNTHASE ACAULIS5"/>
    <property type="match status" value="1"/>
</dbReference>
<dbReference type="GO" id="GO:0004766">
    <property type="term" value="F:spermidine synthase activity"/>
    <property type="evidence" value="ECO:0007669"/>
    <property type="project" value="UniProtKB-UniRule"/>
</dbReference>
<evidence type="ECO:0000256" key="5">
    <source>
        <dbReference type="PROSITE-ProRule" id="PRU00354"/>
    </source>
</evidence>
<dbReference type="GO" id="GO:0008295">
    <property type="term" value="P:spermidine biosynthetic process"/>
    <property type="evidence" value="ECO:0007669"/>
    <property type="project" value="UniProtKB-UniRule"/>
</dbReference>
<dbReference type="InterPro" id="IPR030374">
    <property type="entry name" value="PABS"/>
</dbReference>
<name>A0A2W2E6N9_9ACTN</name>
<keyword evidence="8" id="KW-1185">Reference proteome</keyword>
<dbReference type="GO" id="GO:0010487">
    <property type="term" value="F:thermospermine synthase activity"/>
    <property type="evidence" value="ECO:0007669"/>
    <property type="project" value="UniProtKB-ARBA"/>
</dbReference>
<feature type="active site" description="Proton acceptor" evidence="4 5">
    <location>
        <position position="170"/>
    </location>
</feature>
<dbReference type="SUPFAM" id="SSF53335">
    <property type="entry name" value="S-adenosyl-L-methionine-dependent methyltransferases"/>
    <property type="match status" value="1"/>
</dbReference>
<keyword evidence="4" id="KW-0745">Spermidine biosynthesis</keyword>